<dbReference type="RefSeq" id="WP_343781536.1">
    <property type="nucleotide sequence ID" value="NZ_BAAACZ010000005.1"/>
</dbReference>
<keyword evidence="3" id="KW-1185">Reference proteome</keyword>
<dbReference type="Gene3D" id="3.60.21.10">
    <property type="match status" value="1"/>
</dbReference>
<evidence type="ECO:0000313" key="3">
    <source>
        <dbReference type="Proteomes" id="UP001500740"/>
    </source>
</evidence>
<dbReference type="PANTHER" id="PTHR31302:SF25">
    <property type="entry name" value="PHOSPHOESTERASE"/>
    <property type="match status" value="1"/>
</dbReference>
<dbReference type="PANTHER" id="PTHR31302">
    <property type="entry name" value="TRANSMEMBRANE PROTEIN WITH METALLOPHOSPHOESTERASE DOMAIN-RELATED"/>
    <property type="match status" value="1"/>
</dbReference>
<dbReference type="SUPFAM" id="SSF56300">
    <property type="entry name" value="Metallo-dependent phosphatases"/>
    <property type="match status" value="1"/>
</dbReference>
<protein>
    <submittedName>
        <fullName evidence="2">Metallophosphoesterase</fullName>
    </submittedName>
</protein>
<dbReference type="EMBL" id="BAAACZ010000005">
    <property type="protein sequence ID" value="GAA0453100.1"/>
    <property type="molecule type" value="Genomic_DNA"/>
</dbReference>
<gene>
    <name evidence="2" type="ORF">GCM10008935_04720</name>
</gene>
<comment type="caution">
    <text evidence="2">The sequence shown here is derived from an EMBL/GenBank/DDBJ whole genome shotgun (WGS) entry which is preliminary data.</text>
</comment>
<feature type="domain" description="Calcineurin-like phosphoesterase" evidence="1">
    <location>
        <begin position="59"/>
        <end position="225"/>
    </location>
</feature>
<name>A0ABP3JJF1_9BACI</name>
<accession>A0ABP3JJF1</accession>
<dbReference type="InterPro" id="IPR004843">
    <property type="entry name" value="Calcineurin-like_PHP"/>
</dbReference>
<organism evidence="2 3">
    <name type="scientific">Alkalibacillus silvisoli</name>
    <dbReference type="NCBI Taxonomy" id="392823"/>
    <lineage>
        <taxon>Bacteria</taxon>
        <taxon>Bacillati</taxon>
        <taxon>Bacillota</taxon>
        <taxon>Bacilli</taxon>
        <taxon>Bacillales</taxon>
        <taxon>Bacillaceae</taxon>
        <taxon>Alkalibacillus</taxon>
    </lineage>
</organism>
<dbReference type="CDD" id="cd07385">
    <property type="entry name" value="MPP_YkuE_C"/>
    <property type="match status" value="1"/>
</dbReference>
<reference evidence="3" key="1">
    <citation type="journal article" date="2019" name="Int. J. Syst. Evol. Microbiol.">
        <title>The Global Catalogue of Microorganisms (GCM) 10K type strain sequencing project: providing services to taxonomists for standard genome sequencing and annotation.</title>
        <authorList>
            <consortium name="The Broad Institute Genomics Platform"/>
            <consortium name="The Broad Institute Genome Sequencing Center for Infectious Disease"/>
            <person name="Wu L."/>
            <person name="Ma J."/>
        </authorList>
    </citation>
    <scope>NUCLEOTIDE SEQUENCE [LARGE SCALE GENOMIC DNA]</scope>
    <source>
        <strain evidence="3">JCM 14193</strain>
    </source>
</reference>
<sequence length="290" mass="32839">MAEKITRRSFIKKTTVGTLGTIATAYGGYYYAHDVEPFWLKTISNNIKSHRIPTEFNDFKIVQFTDTHIGFQYRNKDLKKLINAIQNQQPDLIVFTGDLTDDPSLVSNDKFEEIVHELSRLEAPYGKYWIYGNHDHGGYGTNTILDVMNQSGFSLLMNETEQITVDEQHINLSGLDDILLGNPSLEGLVSHDEASFNILLCHEPDYADEVVDYPFDLQLSGHSHGGQVQIPFYGYVVTPTLGQKYVEGKHTLGNRPLQLFTSRGVGTTRLPFRFLCRPEINVFTLISESI</sequence>
<dbReference type="InterPro" id="IPR029052">
    <property type="entry name" value="Metallo-depent_PP-like"/>
</dbReference>
<dbReference type="Pfam" id="PF00149">
    <property type="entry name" value="Metallophos"/>
    <property type="match status" value="1"/>
</dbReference>
<proteinExistence type="predicted"/>
<dbReference type="InterPro" id="IPR051158">
    <property type="entry name" value="Metallophosphoesterase_sf"/>
</dbReference>
<evidence type="ECO:0000313" key="2">
    <source>
        <dbReference type="EMBL" id="GAA0453100.1"/>
    </source>
</evidence>
<dbReference type="Proteomes" id="UP001500740">
    <property type="component" value="Unassembled WGS sequence"/>
</dbReference>
<evidence type="ECO:0000259" key="1">
    <source>
        <dbReference type="Pfam" id="PF00149"/>
    </source>
</evidence>